<name>A0ABX6LJH9_9BACT</name>
<evidence type="ECO:0000313" key="2">
    <source>
        <dbReference type="EMBL" id="QJB40177.1"/>
    </source>
</evidence>
<accession>A0ABX6LJH9</accession>
<organism evidence="2 3">
    <name type="scientific">Chitinophaga oryzae</name>
    <dbReference type="NCBI Taxonomy" id="2725414"/>
    <lineage>
        <taxon>Bacteria</taxon>
        <taxon>Pseudomonadati</taxon>
        <taxon>Bacteroidota</taxon>
        <taxon>Chitinophagia</taxon>
        <taxon>Chitinophagales</taxon>
        <taxon>Chitinophagaceae</taxon>
        <taxon>Chitinophaga</taxon>
    </lineage>
</organism>
<protein>
    <submittedName>
        <fullName evidence="2">Uncharacterized protein</fullName>
    </submittedName>
</protein>
<keyword evidence="1" id="KW-0175">Coiled coil</keyword>
<evidence type="ECO:0000313" key="3">
    <source>
        <dbReference type="Proteomes" id="UP000503144"/>
    </source>
</evidence>
<evidence type="ECO:0000256" key="1">
    <source>
        <dbReference type="SAM" id="Coils"/>
    </source>
</evidence>
<keyword evidence="3" id="KW-1185">Reference proteome</keyword>
<feature type="coiled-coil region" evidence="1">
    <location>
        <begin position="41"/>
        <end position="68"/>
    </location>
</feature>
<gene>
    <name evidence="2" type="ORF">HF324_20865</name>
</gene>
<reference evidence="2" key="1">
    <citation type="submission" date="2020-09" db="EMBL/GenBank/DDBJ databases">
        <authorList>
            <person name="Kittiwongwattana C."/>
        </authorList>
    </citation>
    <scope>NUCLEOTIDE SEQUENCE</scope>
    <source>
        <strain evidence="2">1303</strain>
    </source>
</reference>
<dbReference type="EMBL" id="CP051204">
    <property type="protein sequence ID" value="QJB40177.1"/>
    <property type="molecule type" value="Genomic_DNA"/>
</dbReference>
<dbReference type="Proteomes" id="UP000503144">
    <property type="component" value="Chromosome"/>
</dbReference>
<sequence length="89" mass="10541">MNDKLKKKLESDPELKRKIDLIVINHFPMLPENARVELVDLKKNKETLQKMQKEVVKLEGLTEDEKNEISEMLPKLFIDFLNDHNNKVK</sequence>
<proteinExistence type="predicted"/>
<dbReference type="RefSeq" id="WP_168861480.1">
    <property type="nucleotide sequence ID" value="NZ_CP051204.2"/>
</dbReference>